<feature type="domain" description="Choloylglycine hydrolase/NAAA C-terminal" evidence="4">
    <location>
        <begin position="24"/>
        <end position="268"/>
    </location>
</feature>
<evidence type="ECO:0000256" key="2">
    <source>
        <dbReference type="ARBA" id="ARBA00022801"/>
    </source>
</evidence>
<feature type="signal peptide" evidence="3">
    <location>
        <begin position="1"/>
        <end position="21"/>
    </location>
</feature>
<protein>
    <submittedName>
        <fullName evidence="5">Choloylglycine hydrolase</fullName>
        <ecNumber evidence="5">3.5.1.24</ecNumber>
    </submittedName>
</protein>
<dbReference type="EC" id="3.5.1.24" evidence="5"/>
<evidence type="ECO:0000259" key="4">
    <source>
        <dbReference type="Pfam" id="PF02275"/>
    </source>
</evidence>
<feature type="chain" id="PRO_5023094958" evidence="3">
    <location>
        <begin position="22"/>
        <end position="273"/>
    </location>
</feature>
<evidence type="ECO:0000313" key="6">
    <source>
        <dbReference type="Proteomes" id="UP000317243"/>
    </source>
</evidence>
<dbReference type="GO" id="GO:0045302">
    <property type="term" value="F:choloylglycine hydrolase activity"/>
    <property type="evidence" value="ECO:0007669"/>
    <property type="project" value="UniProtKB-EC"/>
</dbReference>
<dbReference type="InterPro" id="IPR029132">
    <property type="entry name" value="CBAH/NAAA_C"/>
</dbReference>
<dbReference type="SUPFAM" id="SSF56235">
    <property type="entry name" value="N-terminal nucleophile aminohydrolases (Ntn hydrolases)"/>
    <property type="match status" value="1"/>
</dbReference>
<dbReference type="PANTHER" id="PTHR35527:SF2">
    <property type="entry name" value="HYDROLASE"/>
    <property type="match status" value="1"/>
</dbReference>
<dbReference type="RefSeq" id="WP_146506843.1">
    <property type="nucleotide sequence ID" value="NZ_SIHI01000001.1"/>
</dbReference>
<organism evidence="5 6">
    <name type="scientific">Thalassoglobus neptunius</name>
    <dbReference type="NCBI Taxonomy" id="1938619"/>
    <lineage>
        <taxon>Bacteria</taxon>
        <taxon>Pseudomonadati</taxon>
        <taxon>Planctomycetota</taxon>
        <taxon>Planctomycetia</taxon>
        <taxon>Planctomycetales</taxon>
        <taxon>Planctomycetaceae</taxon>
        <taxon>Thalassoglobus</taxon>
    </lineage>
</organism>
<dbReference type="Proteomes" id="UP000317243">
    <property type="component" value="Unassembled WGS sequence"/>
</dbReference>
<dbReference type="AlphaFoldDB" id="A0A5C5X294"/>
<dbReference type="PANTHER" id="PTHR35527">
    <property type="entry name" value="CHOLOYLGLYCINE HYDROLASE"/>
    <property type="match status" value="1"/>
</dbReference>
<sequence precursor="true">MNRLSAAVLGLASICFLTSSAESCSRVLWNDNGWSVVVGRNMDWFEDIRSNIWMLPRGMERNGLSEENPLRWKSKYGSIVVTTYDVGTADGINEKGLAGHLLYLPETTVGPRDESIPGLSMSMWVQYYLDQFATVQEAVDSFKTNPYQLRMAVEPTSGKPATVHIALNDPSGDSAIMECLNGKFRVYHSREYVVMTNQPTFDKQLANLKQYRAFGGDKPLPGSTEPADRFIRGAYYVENLPKPKSDREAIAAMMSVMRNVSAPFGISNPERPN</sequence>
<keyword evidence="3" id="KW-0732">Signal</keyword>
<comment type="caution">
    <text evidence="5">The sequence shown here is derived from an EMBL/GenBank/DDBJ whole genome shotgun (WGS) entry which is preliminary data.</text>
</comment>
<dbReference type="OrthoDB" id="9794717at2"/>
<dbReference type="CDD" id="cd01902">
    <property type="entry name" value="Ntn_CGH"/>
    <property type="match status" value="1"/>
</dbReference>
<evidence type="ECO:0000256" key="1">
    <source>
        <dbReference type="ARBA" id="ARBA00006625"/>
    </source>
</evidence>
<proteinExistence type="inferred from homology"/>
<dbReference type="Gene3D" id="3.60.60.10">
    <property type="entry name" value="Penicillin V Acylase, Chain A"/>
    <property type="match status" value="1"/>
</dbReference>
<gene>
    <name evidence="5" type="primary">cbh</name>
    <name evidence="5" type="ORF">KOR42_03040</name>
</gene>
<dbReference type="InterPro" id="IPR052193">
    <property type="entry name" value="Peptidase_C59"/>
</dbReference>
<evidence type="ECO:0000313" key="5">
    <source>
        <dbReference type="EMBL" id="TWT56948.1"/>
    </source>
</evidence>
<accession>A0A5C5X294</accession>
<evidence type="ECO:0000256" key="3">
    <source>
        <dbReference type="SAM" id="SignalP"/>
    </source>
</evidence>
<name>A0A5C5X294_9PLAN</name>
<reference evidence="5 6" key="1">
    <citation type="submission" date="2019-02" db="EMBL/GenBank/DDBJ databases">
        <title>Deep-cultivation of Planctomycetes and their phenomic and genomic characterization uncovers novel biology.</title>
        <authorList>
            <person name="Wiegand S."/>
            <person name="Jogler M."/>
            <person name="Boedeker C."/>
            <person name="Pinto D."/>
            <person name="Vollmers J."/>
            <person name="Rivas-Marin E."/>
            <person name="Kohn T."/>
            <person name="Peeters S.H."/>
            <person name="Heuer A."/>
            <person name="Rast P."/>
            <person name="Oberbeckmann S."/>
            <person name="Bunk B."/>
            <person name="Jeske O."/>
            <person name="Meyerdierks A."/>
            <person name="Storesund J.E."/>
            <person name="Kallscheuer N."/>
            <person name="Luecker S."/>
            <person name="Lage O.M."/>
            <person name="Pohl T."/>
            <person name="Merkel B.J."/>
            <person name="Hornburger P."/>
            <person name="Mueller R.-W."/>
            <person name="Bruemmer F."/>
            <person name="Labrenz M."/>
            <person name="Spormann A.M."/>
            <person name="Op Den Camp H."/>
            <person name="Overmann J."/>
            <person name="Amann R."/>
            <person name="Jetten M.S.M."/>
            <person name="Mascher T."/>
            <person name="Medema M.H."/>
            <person name="Devos D.P."/>
            <person name="Kaster A.-K."/>
            <person name="Ovreas L."/>
            <person name="Rohde M."/>
            <person name="Galperin M.Y."/>
            <person name="Jogler C."/>
        </authorList>
    </citation>
    <scope>NUCLEOTIDE SEQUENCE [LARGE SCALE GENOMIC DNA]</scope>
    <source>
        <strain evidence="5 6">KOR42</strain>
    </source>
</reference>
<dbReference type="InterPro" id="IPR029055">
    <property type="entry name" value="Ntn_hydrolases_N"/>
</dbReference>
<dbReference type="Pfam" id="PF02275">
    <property type="entry name" value="CBAH"/>
    <property type="match status" value="1"/>
</dbReference>
<dbReference type="EMBL" id="SIHI01000001">
    <property type="protein sequence ID" value="TWT56948.1"/>
    <property type="molecule type" value="Genomic_DNA"/>
</dbReference>
<comment type="similarity">
    <text evidence="1">Belongs to the peptidase C59 family.</text>
</comment>
<keyword evidence="2 5" id="KW-0378">Hydrolase</keyword>
<keyword evidence="6" id="KW-1185">Reference proteome</keyword>